<evidence type="ECO:0000256" key="2">
    <source>
        <dbReference type="ARBA" id="ARBA00008887"/>
    </source>
</evidence>
<sequence length="3991" mass="457590">MDSPRCISETRLQQSELSQVGTGVTPRKRKDDVKELKFELPPIPTIGKYATDVWTEHPLMHYFGFRQKRKQDQEVVIRHGKKIKATVADAVHKKLEAERLKQFDEEQKLESFLTQDDFVEYLRDSVRSAPVIPLQKSWEHKILSMISKKLKTRHPDSYRSLKKDIRARYESVLHETILNFVVVPSSEYVNPYALEIKYPPFAVGPPPWWQTYRLNRHTLSRDLRLLHPLVVKTFLKIRELVGSRNLFDETEFKKKFKYIKPFELKDMFIHQIKEAGDEIMAKFVPVLIFMYQNPATLKNVPAEKRSKILECAAHMIKCNALMLVMETMDAVVKVYENYRNVLPKILLDTSVEDSSRVAFFPTIDDCMFCLKKIIDEIVNVVQQIPDIKALFMNRADSHEAPATFYRINVPPDFLTYITTRFRAVMEEWVEEPRKFVDELQEKFAPILNGEVKARAREFIAGKRNFHEGVHELPYFKTFMDMTYEIPKNEYYDRIRLNNEDVIGGMMDVARLHFNMLLEYLIKFYRRHNYRIIQGYESIRDRLLAEPQTTAELVDLVEYIDDARGRLLLMLKEDITEAIKMFFTLMDQNLLSADEREISILAHTWHKKIQPAFEKSALMIEDKKVEFEEKLAEKIDQMNKDLKKLLRRVRDDFARYGEYTECGKYCEDLKYVHNRVTTLQKEIDWINNEEALFKFSLSNFPDMAEILNHLEPYTKLYQISYKWQRAEKKYMDGDFTLDAEKIDTETEEYFKELYKLQKLFKNRIKAQKQAEAEAKHVPLSVLWDEDNLETVPPPLKICNTALESLTEFRKYLPVVSVLCNPGLKQRHWDQMTAICGFDVAPDSGTSLRKLLGMGLEPYMIRFENVSMAASKEHALETSIDKMQDEWENSKLNTVAYKDTPVKILASVEEVQLLLEDHIQKTQTMKGSPFVRPHEAKVKAWEENLLRAQMTLDEWLRVQAQWMYLEPVFSSEDIQAQMPEEGRMFKKVDATWRGIMSDLSAGSVNAVEMASKPGLYEKLLDLTALQDKIMRGLNAYLEKKRLYFPRFFFLSNDEMLEILAETKDPNRVQPHLKKCFEGINRLQLDGDLVIHAMFSAEGERVMFSRPVDTLEAKGCVEKWLLNVEKTMIQSLKDVVTSSRDAYVLTPRADWVTKWPGQIVLCTGQVFWTQEVHEAIVTSLTNYLDRLNTQLNDIVALVRGQLSKQARITLGALVTIDVHARDVVDEMIKAGVSKENDFKWLAQLRYYYEDGIVMVRITNAHVKYAYEYLGNSPRLVITPLTDRCYRTLIGAYHLHLNGAPEGPAGTGKTETTKDLAKALAVQCVVFNCSDGLDYIAMGKFFKGLASCGAWACFDEFNRIELEVLSVIAQQILCIIRAVQGNVETFIFEGTELRLNPNCYVAITMNPGYAGRSELPDNLKVLFRTVAMMVPDYAMIGEISLYTCGFVDARNLAVKIVTTYRLCSEQLSSQFHYDYGMRAVKSVLLAAANLKLKYPMDREDYLLLRSILDVNLPKFLSHDLPLFRGIISDIFPGVPMPDADYANYYKAIEVTCEELNLQPEEVFKTKIIQVYEMMIVRHGFMLVGDPFGGKTCVIKVLKGALTYMEDNGLGENKLIYETINPKSITMGQLYGNFDPASHEWQDGVIAVTFRNYAVTATDDRKWVIFDGPVDAVWIENMNTVLDDNKKLCLMSGEIIAMTGVMSMVFEVHDLSQASPATVSRCGMIYFEPSALGWLPLLKSWMNKLDPIWKQDEETELYIVDLIVFMVKHSIRFVRKNCKELLFTGNSNLAFAFLNIVEALLKDGREYIERDLKYVRAWFTGVVMFATIWGIAGVLDSESRVKFDTFIRFLVSGKDTAHPFPETMPAKFETTFPNDGSVYDWQYETKGRGNWKHWNEMVRGFEQPTHNNIRRIIVPTVDTARYTYLMDLTIRHELPLLLVGPTGTGKSCYIQEKIMHGLPQNKYQGNFITFSAQTTANQVQELIINKLDKKGRGTYGPPVGQKCVIFIDDMNMPVTEIYGAQPPIEILRQYFDHKHWYEKKDISKIYLENIQFMAAMGPPGGSRQNVTPRFIRHFNVVAINSFSDDTMVKIFQTLMQIYLRNSGFTPEYFGMVNPIVNGTMEVYKEAMEKLLPTPSKSHYTFNLRDFARVIQGCCLINKNAVDSKRIFVRLWVHEVYRVFYDRLTDDQDRQWVFELVQTCVQNHFKESFDVVFDYLSPNSAGPGKTKIQMEDMRNLMFGDFMNPDADREDRLYQEIRDIDQFYKVVNIGMKEYNTTNKNRMDLVIFRYLLEHLSKICRILRSPGGHGLLVGVGGSGRQSLTRLAACMGGHQIFQPEISKNYGRNEWRDDLKKGMKNAGGYGRETVLLITDSQIKEEGFLEDVDALLNAGDVPNIFNAEEKGEIMEAVMPTYLSQVDKKTRGGDINPLALFAFYVSRVKEKLHIIIAFSPIGSSFRNRLRQFPSIVNCCTIDWFQPWPEDALEKIAQKSFEDMDLPADLKKGLVAICKYFQKKAESLSILFLLEMGRHVYVTPTSYLELIMTFKKVIMGKKEDTMNAKLRYLGGLEKLAFASAQIAVMKKELTALQPQLLEAAKATEAMIAIIDKESQEVQLKSEMVKEDEAVANVQAGEATALKTECLADLSSALPQLEKAMKALDTLKPADIVLVKSMKNPPPAVKLVMAAVCVMKGIKPEKITDPDGKKVLDFWGPSKRLMNDFNFLQSLKDYDKDNIPESTMYDIRTNFMNQELFKPNKVAKASSAAEGLCKWVLAIESYDKVAKVVAPKRARLNEAEEKLKRTLDLLNAKRQEINELEAKLATLKEQFEETNNKKLALEADVNLCTQKLDRAEKLIGGLGGEKDRWTHEAEDLQVIYDNLGADVLIASACTAYLGPYTANYRNACINDWISHVSSMGIAVSQDFSVSKTLGSPVTIQQWNLHGLPKDAFSVDNAVMIENARRFPLMIDPQGQANKWVKNTEKENKLKIVKLSDNDFMRKMEFCVATGTPMLVENVGEDVDASLQPILDKKTFKQSGVDMIKLGDLIVEFNPNFRFYMTTKLRNPHYLPEISTKVLLLNFMITLEGLEDQLLGIVVAKERPELEEERQQLVQQSAANAKALKEVEDNILNTLSSSEGNILEDATAIEILDSSKQISNDITEKQKNAVETEKQITTSRAGYRPVARYTSVLFFSLTELPNIDPMYQYSLNWFVNLFVSSIEHSGRSKNLEKRLKNLSDHFTLSLYNNVCRSLFEKDKLLFSFTLCMSIMMSQHKVTMEEFKFLLTGGVGLQNELPNPAPGWLSSKSWDELCRMVDTSPTFMNFIHDFKGKHEQWKKLYQHQEPHLHHFPIPWHDKLTDFQRMLVIRCIRPDKLVPMINTFVSQNLGDKFVSPPPFDLAKSFLDSTHLTPLVFILSPGADPMMALLKFSDETGFGGDKFQSISLGQGQGPIAKEMIVKAFEEGTWVCLQNCHLAASWMPALDKICEEMANTKIAPTFRLWLTSYPSPKFPVTILQNSVKMTNEPPTGLRQNLLQSYYSDPIVDPEYYNSCPTSHDSFTKLLYGLCFFHAVVQERRKFGPLGWNIPYGFNDSDLRISILQLQMFINENPDEIPFEAVTYLTGECNYGGRVTDDWDRRTLNTILEDFCNPTMLTQKKYKFSPSGTYTVPSKTEYDDVVAFIKRLPMSQKPEVFGMHDNVDISRELRETSELCDAILLTLQGSSSGGEGLDSKLADIAGDILVKLPKNFDLEDALEKYPTTYNESMNTVLVQEMERFNRLLSKIRSSLQEIQKAIKGLVLMSPDLERLALSLMNGKLPALWSKVSYPSLKPLGSYINDFLERLKFLQKWLDHGKPDVFWMSGFFFTQAFLTGASQNFARKYKIPIDKLGFDFTVLPSDTSSTAAPDGVYVNGLYVDGAKWDRATNNLAEMLPKILWDSMPIIWMAPKRKNEIYEGKRYKCPIYRTSERRGTLATTGHSTNYVLPVLLNTKEPPRHWIKRGVALLLQLDN</sequence>
<dbReference type="Gene3D" id="3.10.490.20">
    <property type="match status" value="1"/>
</dbReference>
<keyword evidence="6" id="KW-0067">ATP-binding</keyword>
<dbReference type="EMBL" id="CAXLJM020000046">
    <property type="protein sequence ID" value="CAL8110965.1"/>
    <property type="molecule type" value="Genomic_DNA"/>
</dbReference>
<comment type="similarity">
    <text evidence="2">Belongs to the dynein heavy chain family.</text>
</comment>
<dbReference type="InterPro" id="IPR013602">
    <property type="entry name" value="Dynein_heavy_linker"/>
</dbReference>
<feature type="domain" description="Dynein heavy chain ATP-binding dynein motor region" evidence="20">
    <location>
        <begin position="2925"/>
        <end position="3146"/>
    </location>
</feature>
<feature type="domain" description="Dynein heavy chain 3 AAA+ lid" evidence="22">
    <location>
        <begin position="2117"/>
        <end position="2205"/>
    </location>
</feature>
<dbReference type="Pfam" id="PF08393">
    <property type="entry name" value="DHC_N2"/>
    <property type="match status" value="1"/>
</dbReference>
<evidence type="ECO:0000256" key="12">
    <source>
        <dbReference type="ARBA" id="ARBA00023273"/>
    </source>
</evidence>
<dbReference type="Gene3D" id="3.20.180.20">
    <property type="entry name" value="Dynein heavy chain, N-terminal domain 2"/>
    <property type="match status" value="1"/>
</dbReference>
<keyword evidence="3" id="KW-0963">Cytoplasm</keyword>
<feature type="domain" description="Dynein heavy chain AAA module D4" evidence="19">
    <location>
        <begin position="2275"/>
        <end position="2538"/>
    </location>
</feature>
<evidence type="ECO:0000259" key="21">
    <source>
        <dbReference type="Pfam" id="PF17852"/>
    </source>
</evidence>
<dbReference type="Pfam" id="PF03028">
    <property type="entry name" value="Dynein_heavy"/>
    <property type="match status" value="1"/>
</dbReference>
<evidence type="ECO:0000256" key="5">
    <source>
        <dbReference type="ARBA" id="ARBA00022741"/>
    </source>
</evidence>
<evidence type="ECO:0000259" key="17">
    <source>
        <dbReference type="Pfam" id="PF12774"/>
    </source>
</evidence>
<dbReference type="InterPro" id="IPR035699">
    <property type="entry name" value="AAA_6"/>
</dbReference>
<name>A0ABP1QW10_9HEXA</name>
<evidence type="ECO:0000256" key="7">
    <source>
        <dbReference type="ARBA" id="ARBA00023017"/>
    </source>
</evidence>
<evidence type="ECO:0000313" key="26">
    <source>
        <dbReference type="Proteomes" id="UP001642540"/>
    </source>
</evidence>
<dbReference type="InterPro" id="IPR043160">
    <property type="entry name" value="Dynein_C_barrel"/>
</dbReference>
<dbReference type="InterPro" id="IPR004273">
    <property type="entry name" value="Dynein_heavy_D6_P-loop"/>
</dbReference>
<dbReference type="Gene3D" id="1.10.287.2620">
    <property type="match status" value="1"/>
</dbReference>
<evidence type="ECO:0000313" key="25">
    <source>
        <dbReference type="EMBL" id="CAL8110965.1"/>
    </source>
</evidence>
<dbReference type="Pfam" id="PF17857">
    <property type="entry name" value="AAA_lid_1"/>
    <property type="match status" value="1"/>
</dbReference>
<accession>A0ABP1QW10</accession>
<comment type="subcellular location">
    <subcellularLocation>
        <location evidence="1">Cytoplasm</location>
        <location evidence="1">Cytoskeleton</location>
        <location evidence="1">Cilium axoneme</location>
    </subcellularLocation>
</comment>
<keyword evidence="12" id="KW-0966">Cell projection</keyword>
<evidence type="ECO:0000259" key="18">
    <source>
        <dbReference type="Pfam" id="PF12777"/>
    </source>
</evidence>
<dbReference type="Pfam" id="PF18199">
    <property type="entry name" value="Dynein_C"/>
    <property type="match status" value="1"/>
</dbReference>
<keyword evidence="11" id="KW-0206">Cytoskeleton</keyword>
<evidence type="ECO:0000256" key="1">
    <source>
        <dbReference type="ARBA" id="ARBA00004430"/>
    </source>
</evidence>
<evidence type="ECO:0000259" key="22">
    <source>
        <dbReference type="Pfam" id="PF17857"/>
    </source>
</evidence>
<dbReference type="Pfam" id="PF18198">
    <property type="entry name" value="AAA_lid_11"/>
    <property type="match status" value="1"/>
</dbReference>
<feature type="domain" description="Dynein heavy chain hydrolytic ATP-binding dynein motor region" evidence="17">
    <location>
        <begin position="1261"/>
        <end position="1587"/>
    </location>
</feature>
<dbReference type="Gene3D" id="3.40.50.300">
    <property type="entry name" value="P-loop containing nucleotide triphosphate hydrolases"/>
    <property type="match status" value="5"/>
</dbReference>
<protein>
    <recommendedName>
        <fullName evidence="27">Dynein heavy chain 7, axonemal</fullName>
    </recommendedName>
</protein>
<comment type="caution">
    <text evidence="25">The sequence shown here is derived from an EMBL/GenBank/DDBJ whole genome shotgun (WGS) entry which is preliminary data.</text>
</comment>
<dbReference type="InterPro" id="IPR042228">
    <property type="entry name" value="Dynein_linker_3"/>
</dbReference>
<dbReference type="Gene3D" id="6.10.140.1060">
    <property type="match status" value="1"/>
</dbReference>
<dbReference type="Pfam" id="PF12781">
    <property type="entry name" value="AAA_9"/>
    <property type="match status" value="1"/>
</dbReference>
<keyword evidence="26" id="KW-1185">Reference proteome</keyword>
<evidence type="ECO:0000259" key="16">
    <source>
        <dbReference type="Pfam" id="PF08393"/>
    </source>
</evidence>
<dbReference type="InterPro" id="IPR024317">
    <property type="entry name" value="Dynein_heavy_chain_D4_dom"/>
</dbReference>
<dbReference type="Proteomes" id="UP001642540">
    <property type="component" value="Unassembled WGS sequence"/>
</dbReference>
<feature type="domain" description="Dynein heavy chain region D6 P-loop" evidence="15">
    <location>
        <begin position="3393"/>
        <end position="3506"/>
    </location>
</feature>
<dbReference type="InterPro" id="IPR041658">
    <property type="entry name" value="AAA_lid_11"/>
</dbReference>
<gene>
    <name evidence="25" type="ORF">ODALV1_LOCUS14600</name>
</gene>
<dbReference type="Gene3D" id="1.20.920.30">
    <property type="match status" value="1"/>
</dbReference>
<dbReference type="InterPro" id="IPR041466">
    <property type="entry name" value="Dynein_AAA5_ext"/>
</dbReference>
<evidence type="ECO:0000256" key="13">
    <source>
        <dbReference type="SAM" id="Coils"/>
    </source>
</evidence>
<dbReference type="InterPro" id="IPR026983">
    <property type="entry name" value="DHC"/>
</dbReference>
<dbReference type="Gene3D" id="1.20.58.1120">
    <property type="match status" value="1"/>
</dbReference>
<keyword evidence="4" id="KW-0493">Microtubule</keyword>
<organism evidence="25 26">
    <name type="scientific">Orchesella dallaii</name>
    <dbReference type="NCBI Taxonomy" id="48710"/>
    <lineage>
        <taxon>Eukaryota</taxon>
        <taxon>Metazoa</taxon>
        <taxon>Ecdysozoa</taxon>
        <taxon>Arthropoda</taxon>
        <taxon>Hexapoda</taxon>
        <taxon>Collembola</taxon>
        <taxon>Entomobryomorpha</taxon>
        <taxon>Entomobryoidea</taxon>
        <taxon>Orchesellidae</taxon>
        <taxon>Orchesellinae</taxon>
        <taxon>Orchesella</taxon>
    </lineage>
</organism>
<feature type="domain" description="Dynein heavy chain linker" evidence="16">
    <location>
        <begin position="703"/>
        <end position="1135"/>
    </location>
</feature>
<dbReference type="PANTHER" id="PTHR22878:SF70">
    <property type="entry name" value="DYNEIN HEAVY CHAIN 2, AXONEMAL"/>
    <property type="match status" value="1"/>
</dbReference>
<dbReference type="SUPFAM" id="SSF52540">
    <property type="entry name" value="P-loop containing nucleoside triphosphate hydrolases"/>
    <property type="match status" value="4"/>
</dbReference>
<dbReference type="Pfam" id="PF12777">
    <property type="entry name" value="MT"/>
    <property type="match status" value="1"/>
</dbReference>
<feature type="domain" description="Dynein heavy chain AAA lid" evidence="23">
    <location>
        <begin position="3542"/>
        <end position="3681"/>
    </location>
</feature>
<evidence type="ECO:0000256" key="8">
    <source>
        <dbReference type="ARBA" id="ARBA00023054"/>
    </source>
</evidence>
<evidence type="ECO:0000259" key="24">
    <source>
        <dbReference type="Pfam" id="PF18199"/>
    </source>
</evidence>
<dbReference type="Pfam" id="PF12774">
    <property type="entry name" value="AAA_6"/>
    <property type="match status" value="1"/>
</dbReference>
<evidence type="ECO:0000256" key="3">
    <source>
        <dbReference type="ARBA" id="ARBA00022490"/>
    </source>
</evidence>
<dbReference type="Pfam" id="PF17852">
    <property type="entry name" value="Dynein_AAA_lid"/>
    <property type="match status" value="1"/>
</dbReference>
<evidence type="ECO:0000256" key="10">
    <source>
        <dbReference type="ARBA" id="ARBA00023175"/>
    </source>
</evidence>
<evidence type="ECO:0000256" key="6">
    <source>
        <dbReference type="ARBA" id="ARBA00022840"/>
    </source>
</evidence>
<dbReference type="InterPro" id="IPR041228">
    <property type="entry name" value="Dynein_C"/>
</dbReference>
<keyword evidence="7" id="KW-0243">Dynein</keyword>
<evidence type="ECO:0000256" key="4">
    <source>
        <dbReference type="ARBA" id="ARBA00022701"/>
    </source>
</evidence>
<evidence type="ECO:0000259" key="15">
    <source>
        <dbReference type="Pfam" id="PF03028"/>
    </source>
</evidence>
<dbReference type="InterPro" id="IPR027417">
    <property type="entry name" value="P-loop_NTPase"/>
</dbReference>
<evidence type="ECO:0000256" key="9">
    <source>
        <dbReference type="ARBA" id="ARBA00023069"/>
    </source>
</evidence>
<dbReference type="InterPro" id="IPR041589">
    <property type="entry name" value="DNAH3_AAA_lid_1"/>
</dbReference>
<dbReference type="Pfam" id="PF12775">
    <property type="entry name" value="AAA_7"/>
    <property type="match status" value="1"/>
</dbReference>
<feature type="domain" description="Dynein heavy chain AAA 5 extension" evidence="21">
    <location>
        <begin position="1760"/>
        <end position="1891"/>
    </location>
</feature>
<keyword evidence="8 13" id="KW-0175">Coiled coil</keyword>
<feature type="compositionally biased region" description="Polar residues" evidence="14">
    <location>
        <begin position="10"/>
        <end position="22"/>
    </location>
</feature>
<dbReference type="Gene3D" id="1.20.920.20">
    <property type="match status" value="1"/>
</dbReference>
<evidence type="ECO:0000256" key="14">
    <source>
        <dbReference type="SAM" id="MobiDB-lite"/>
    </source>
</evidence>
<keyword evidence="5" id="KW-0547">Nucleotide-binding</keyword>
<dbReference type="Gene3D" id="1.10.8.720">
    <property type="entry name" value="Region D6 of dynein motor"/>
    <property type="match status" value="1"/>
</dbReference>
<dbReference type="InterPro" id="IPR043157">
    <property type="entry name" value="Dynein_AAA1S"/>
</dbReference>
<dbReference type="PANTHER" id="PTHR22878">
    <property type="entry name" value="DYNEIN HEAVY CHAIN 6, AXONEMAL-LIKE-RELATED"/>
    <property type="match status" value="1"/>
</dbReference>
<keyword evidence="10" id="KW-0505">Motor protein</keyword>
<evidence type="ECO:0000256" key="11">
    <source>
        <dbReference type="ARBA" id="ARBA00023212"/>
    </source>
</evidence>
<feature type="coiled-coil region" evidence="13">
    <location>
        <begin position="2778"/>
        <end position="2829"/>
    </location>
</feature>
<dbReference type="InterPro" id="IPR042222">
    <property type="entry name" value="Dynein_2_N"/>
</dbReference>
<dbReference type="InterPro" id="IPR042219">
    <property type="entry name" value="AAA_lid_11_sf"/>
</dbReference>
<feature type="region of interest" description="Disordered" evidence="14">
    <location>
        <begin position="1"/>
        <end position="28"/>
    </location>
</feature>
<proteinExistence type="inferred from homology"/>
<dbReference type="Pfam" id="PF12780">
    <property type="entry name" value="AAA_8"/>
    <property type="match status" value="1"/>
</dbReference>
<feature type="domain" description="Dynein heavy chain C-terminal" evidence="24">
    <location>
        <begin position="3689"/>
        <end position="3987"/>
    </location>
</feature>
<dbReference type="Gene3D" id="1.10.8.1220">
    <property type="match status" value="1"/>
</dbReference>
<evidence type="ECO:0000259" key="23">
    <source>
        <dbReference type="Pfam" id="PF18198"/>
    </source>
</evidence>
<dbReference type="Gene3D" id="1.10.472.130">
    <property type="match status" value="1"/>
</dbReference>
<evidence type="ECO:0000259" key="19">
    <source>
        <dbReference type="Pfam" id="PF12780"/>
    </source>
</evidence>
<feature type="domain" description="Dynein heavy chain coiled coil stalk" evidence="18">
    <location>
        <begin position="2556"/>
        <end position="2896"/>
    </location>
</feature>
<reference evidence="25 26" key="1">
    <citation type="submission" date="2024-08" db="EMBL/GenBank/DDBJ databases">
        <authorList>
            <person name="Cucini C."/>
            <person name="Frati F."/>
        </authorList>
    </citation>
    <scope>NUCLEOTIDE SEQUENCE [LARGE SCALE GENOMIC DNA]</scope>
</reference>
<dbReference type="Gene3D" id="1.20.1270.280">
    <property type="match status" value="1"/>
</dbReference>
<evidence type="ECO:0000259" key="20">
    <source>
        <dbReference type="Pfam" id="PF12781"/>
    </source>
</evidence>
<dbReference type="Gene3D" id="1.10.8.710">
    <property type="match status" value="1"/>
</dbReference>
<evidence type="ECO:0008006" key="27">
    <source>
        <dbReference type="Google" id="ProtNLM"/>
    </source>
</evidence>
<dbReference type="InterPro" id="IPR024743">
    <property type="entry name" value="Dynein_HC_stalk"/>
</dbReference>
<dbReference type="InterPro" id="IPR035706">
    <property type="entry name" value="AAA_9"/>
</dbReference>
<keyword evidence="9" id="KW-0969">Cilium</keyword>
<dbReference type="Gene3D" id="1.20.140.100">
    <property type="entry name" value="Dynein heavy chain, N-terminal domain 2"/>
    <property type="match status" value="1"/>
</dbReference>